<dbReference type="InterPro" id="IPR008927">
    <property type="entry name" value="6-PGluconate_DH-like_C_sf"/>
</dbReference>
<dbReference type="GO" id="GO:0015276">
    <property type="term" value="F:ligand-gated monoatomic ion channel activity"/>
    <property type="evidence" value="ECO:0007669"/>
    <property type="project" value="InterPro"/>
</dbReference>
<dbReference type="InterPro" id="IPR010065">
    <property type="entry name" value="AA_ABC_transptr_permease_3TM"/>
</dbReference>
<dbReference type="GO" id="GO:0019346">
    <property type="term" value="P:transsulfuration"/>
    <property type="evidence" value="ECO:0007669"/>
    <property type="project" value="InterPro"/>
</dbReference>
<evidence type="ECO:0000256" key="7">
    <source>
        <dbReference type="ARBA" id="ARBA00022475"/>
    </source>
</evidence>
<dbReference type="InterPro" id="IPR003786">
    <property type="entry name" value="FdhD"/>
</dbReference>
<dbReference type="FunFam" id="3.40.640.10:FF:000046">
    <property type="entry name" value="Cystathionine gamma-lyase"/>
    <property type="match status" value="1"/>
</dbReference>
<dbReference type="GO" id="GO:0043190">
    <property type="term" value="C:ATP-binding cassette (ABC) transporter complex"/>
    <property type="evidence" value="ECO:0007669"/>
    <property type="project" value="InterPro"/>
</dbReference>
<dbReference type="SUPFAM" id="SSF53383">
    <property type="entry name" value="PLP-dependent transferases"/>
    <property type="match status" value="1"/>
</dbReference>
<protein>
    <submittedName>
        <fullName evidence="20">Uncharacterized oxidoreductase Sfri_1503</fullName>
    </submittedName>
</protein>
<feature type="domain" description="ABC transmembrane type-1" evidence="18">
    <location>
        <begin position="1465"/>
        <end position="1678"/>
    </location>
</feature>
<feature type="transmembrane region" description="Helical" evidence="16">
    <location>
        <begin position="1779"/>
        <end position="1797"/>
    </location>
</feature>
<sequence>MSISRLCYRSALTFTEMTLSLEEELERIVATARANNARTGLRGALIMNGTTFFQVLEGPADALEATFSRIEADRRHHDLTVIDRRTDVVTLLPNAPLFFCDTLDAHDGVLASLAMPIMQAPELVSHDDLISVSVFASARLSRSHEDSRLSVPVSGFDQTGAEVEINVVTERALTLYLNSQEIVTMMTIGDRPDLLAVGYLLNQNMLRGDDRITGIDYDDDLEVVVVRTERETDYEDKLKKKVRTSGCAQGTVFGDMMERFDDIRLDPDARLRTSALYKLTRTINTAPSLYLAAGAIHGCVLCQEDRAVAYMEDVGRHNAVDKIAGWMWLENIAPQDKVFYTTGRLTSEMVIKTAMMGIPILVSRSGFTAWGVELARRVGLTLIGRARGGRTCSQPAKGCDLGQGDVMTASDTTIGCILAGGLARRMGGGDKPMLVLDGRPILSHVVDRLRPQVDTMMLNANGDPARFSDFGLPVAADPVGGFAGPLAGVLAGLRWAQEHQPRIEGIISVAGDTPFFPTDLTKRLLDARAGERDRIVLARCGGHNHPVFGYWPLAHADALDAFLREGTTGKVLAFVDMHPNARAEFEEDGHDPFFNINTPEDLAQTTLVERLVAELTRRGHRVATVKKAHHNVDVDTPGTDSHRHRLAGAREVALVSSKRIALMRELGEDPEPTLEEVLDRLAPCDVVLVEGYKKSGHPKIEVRRKASARDGALEGSVPNVRAIAADHAVEATALPVFDIDDVTGIADFITDLCALNDKGDDAGALSILKERVTCVVGHERIALAEANGRVLAETVSAPRDVPLTDNAAVDGYAFRHADLPAGGGTLPVSTRIPAGHPATSALVSGTAARIFTGAVMPQGADSVAMQEDCRVHDQDGGRSVEIPGGLKAGANRRRAGEDIAAGTELLSPGTRLRPQDLAAIASTGAPEATVFRRPRIALVSTGDEIRRPGETLPDGGVYDSNHFLLRALAGTAGAETTDLGVLKDRADSLADALSGAASSHDVILTTGGASRGEEDHLVETLDRLGKRHMWQLAIKPGRPMSFGQIGDCVVLGLPGNPVAAMICFLLYARPVISALGGAGFTTPRRFQVPAAFQVDRKKPDRREFYRGRLASDDRGNTVVEKFERDGSGLISGLRAADGLIEIPEVATEVARTRSRSTKNRGTTGEQHMRLMKIAAVAAMIFGAVSGAQAKDWTKVRIGTEGAYPPFNYLTSDGTLTGFDVDIAKALCEQMKVECEFVTQDWNGIIQALNAGKFDAIIASMSITEERKKEVDFTNKYYNTPPAIAVPKDSDITEATAAALDGKLLGAQSSTTHSNYAEAKLPDAELKLYPTPDEYKLDISSGRLDAVIDDVVVLSEWLGTDDGACCKLLGTLTPDPVINGEGVGIAIRKGEDDLKAMFNDAIKAIRENGKYAEVQKKYFDFDVYATGSGPAWSGTGPANRPGPMNEALTLLSFGPNGWGDEIAYGVFVTISLAVATLPLGLLLGFLIALAKQSPERSLRAAADIYTTIFRGLPELLTLFLVYYGVPILLNQMVRIFNPEASLDVNSFVAGMVALAVVFSSYASEAFLSAFRGIRQGQYEGGFALGLNRSQTMRLIILPQLIRLALPALGNLWLILLKDTALVSIVGLNDLLRWTGVAARVEKASLPPAPPPPAPARRWSATRITGNVLMALWIVAGIWLLTYLGGRIGGDFLANYWQRYEDGVLTTLKLVGASMVIGAVISIPVALARASRNALLAVPAFAYVYFFRGTPLIAQTFLIYYGSGSFQPLLKDAGLWWFFRDAWYCAIFAFSLNTSAYQAEILRGAIRNIDRGQWEAAKALGLGRLVTLRKIILPQAMIVALRPYGNELILMIKGSAIASIITIYDIMGVTGRSFSRTYDFQAYIWAAVLYLLIVETLRRIWDQLEKRLTRHLVHPRNAKISPASRLAHGGGGIDPQTGAVVPPIQTATTFARDESYRLTSPSHLYSRDDNDLTRQTEALIADLEGGAEARLFASGMAAIAATVRMVRPEQTILVQSGIYWGTTLWLRKHCQHAGIALIEADATDTERFCETISESGPALVLIEVPSNPYLGMADIASIAKVAGNAGAVTAVDATAATPILMRPLELGADLVLHSATKALNGHSDVLAGVISCRDADSDAWKFIREERHDAGAVLPAFEAYLLLRGLRTLSLRIERMCSNAQAIAEALQAHPMVETVLYPGLPTHPGHSLATRQMHDGYGYLMSFITKGSAQDALGVVGRLKLIKRATSLGGVESLVEHRRTIEGDASGIPEGLIRLSVGIESADDLIADLMHALSPLDAKRSRGDEWLDEGLRGNRDAIPVPAGRVIENAVSDETPGRDHDGRCVHECLGLQPGPFAGAVAKRQIDPPRLEIHDLARRVHAQLDPRVQMAKLRQARHQPVHGEGWRHRDLKRTRLPGLRKLINRFADTAKGRIEMPGELPAFIGQANTAPFPAHQPAPEPVLQRAHLLADGGMTDVQTAAGRRKRPLLRDGRKSTKCRQRRQERRTGERGHPARPRLMRSPCAGPRNGYGKASGDLTSEGRCAKQVAFIGLGVMGYPMAGHLKTRGGHDVTVYNRTAKKAEKWVSEFGGSHAKTPAEAARDCDFVFCCVGNDEDLRAVTTGPDGAFSTIKPGAIFIDNTTASAEVARELSAAAAEKGFAFLDAPVSGGQAGAENGALTVMVGGDNSTFDTAKPVIDCFAKMVGLMGPSGAGQLAKMVNQICIAGLVQGLSEAIHFAKSADLDVEKVIGVISKGAAQSWQMENRWETMRDGKFDYGFAVDWMRKDLGICLKTANETGARLPVTALVDQFYAEVQAMGGNRWDTSSLIARLENASAK</sequence>
<name>A0A9P1DA96_9DINO</name>
<dbReference type="Pfam" id="PF00994">
    <property type="entry name" value="MoCF_biosynth"/>
    <property type="match status" value="1"/>
</dbReference>
<dbReference type="Pfam" id="PF03453">
    <property type="entry name" value="MoeA_N"/>
    <property type="match status" value="1"/>
</dbReference>
<dbReference type="Gene3D" id="1.10.3720.10">
    <property type="entry name" value="MetI-like"/>
    <property type="match status" value="2"/>
</dbReference>
<dbReference type="InterPro" id="IPR036425">
    <property type="entry name" value="MoaB/Mog-like_dom_sf"/>
</dbReference>
<keyword evidence="21" id="KW-1185">Reference proteome</keyword>
<feature type="transmembrane region" description="Helical" evidence="16">
    <location>
        <begin position="1501"/>
        <end position="1524"/>
    </location>
</feature>
<dbReference type="PROSITE" id="PS01039">
    <property type="entry name" value="SBP_BACTERIAL_3"/>
    <property type="match status" value="1"/>
</dbReference>
<dbReference type="GO" id="GO:0071949">
    <property type="term" value="F:FAD binding"/>
    <property type="evidence" value="ECO:0007669"/>
    <property type="project" value="InterPro"/>
</dbReference>
<reference evidence="19" key="1">
    <citation type="submission" date="2022-10" db="EMBL/GenBank/DDBJ databases">
        <authorList>
            <person name="Chen Y."/>
            <person name="Dougan E. K."/>
            <person name="Chan C."/>
            <person name="Rhodes N."/>
            <person name="Thang M."/>
        </authorList>
    </citation>
    <scope>NUCLEOTIDE SEQUENCE</scope>
</reference>
<dbReference type="InterPro" id="IPR036046">
    <property type="entry name" value="Acylphosphatase-like_dom_sf"/>
</dbReference>
<dbReference type="InterPro" id="IPR027417">
    <property type="entry name" value="P-loop_NTPase"/>
</dbReference>
<dbReference type="CDD" id="cd00887">
    <property type="entry name" value="MoeA"/>
    <property type="match status" value="1"/>
</dbReference>
<dbReference type="InterPro" id="IPR004435">
    <property type="entry name" value="MobB_dom"/>
</dbReference>
<dbReference type="SUPFAM" id="SSF51735">
    <property type="entry name" value="NAD(P)-binding Rossmann-fold domains"/>
    <property type="match status" value="1"/>
</dbReference>
<dbReference type="SUPFAM" id="SSF53448">
    <property type="entry name" value="Nucleotide-diphospho-sugar transferases"/>
    <property type="match status" value="1"/>
</dbReference>
<dbReference type="InterPro" id="IPR006115">
    <property type="entry name" value="6PGDH_NADP-bd"/>
</dbReference>
<feature type="transmembrane region" description="Helical" evidence="16">
    <location>
        <begin position="1461"/>
        <end position="1489"/>
    </location>
</feature>
<evidence type="ECO:0000256" key="4">
    <source>
        <dbReference type="ARBA" id="ARBA00007589"/>
    </source>
</evidence>
<dbReference type="CDD" id="cd13702">
    <property type="entry name" value="PBP2_mlr5654_like"/>
    <property type="match status" value="1"/>
</dbReference>
<dbReference type="InterPro" id="IPR036135">
    <property type="entry name" value="MoeA_linker/N_sf"/>
</dbReference>
<dbReference type="SUPFAM" id="SSF63867">
    <property type="entry name" value="MoeA C-terminal domain-like"/>
    <property type="match status" value="1"/>
</dbReference>
<dbReference type="InterPro" id="IPR016193">
    <property type="entry name" value="Cytidine_deaminase-like"/>
</dbReference>
<dbReference type="SMART" id="SM01034">
    <property type="entry name" value="BLUF"/>
    <property type="match status" value="1"/>
</dbReference>
<dbReference type="Pfam" id="PF03205">
    <property type="entry name" value="MobB"/>
    <property type="match status" value="1"/>
</dbReference>
<dbReference type="PANTHER" id="PTHR11808:SF85">
    <property type="entry name" value="CYSTATHIONINE GAMMA-LYASE-RELATED"/>
    <property type="match status" value="1"/>
</dbReference>
<evidence type="ECO:0000259" key="18">
    <source>
        <dbReference type="PROSITE" id="PS50928"/>
    </source>
</evidence>
<comment type="caution">
    <text evidence="19">The sequence shown here is derived from an EMBL/GenBank/DDBJ whole genome shotgun (WGS) entry which is preliminary data.</text>
</comment>
<dbReference type="InterPro" id="IPR013482">
    <property type="entry name" value="Molybde_CF_guanTrfase"/>
</dbReference>
<dbReference type="Gene3D" id="3.30.70.100">
    <property type="match status" value="1"/>
</dbReference>
<dbReference type="InterPro" id="IPR008284">
    <property type="entry name" value="MoCF_biosynth_CS"/>
</dbReference>
<evidence type="ECO:0000259" key="17">
    <source>
        <dbReference type="PROSITE" id="PS50925"/>
    </source>
</evidence>
<dbReference type="Pfam" id="PF00528">
    <property type="entry name" value="BPD_transp_1"/>
    <property type="match status" value="2"/>
</dbReference>
<comment type="pathway">
    <text evidence="3">Cofactor biosynthesis; molybdopterin biosynthesis.</text>
</comment>
<dbReference type="SUPFAM" id="SSF48179">
    <property type="entry name" value="6-phosphogluconate dehydrogenase C-terminal domain-like"/>
    <property type="match status" value="1"/>
</dbReference>
<evidence type="ECO:0000256" key="10">
    <source>
        <dbReference type="ARBA" id="ARBA00022898"/>
    </source>
</evidence>
<evidence type="ECO:0000256" key="3">
    <source>
        <dbReference type="ARBA" id="ARBA00005046"/>
    </source>
</evidence>
<feature type="region of interest" description="Disordered" evidence="15">
    <location>
        <begin position="2473"/>
        <end position="2535"/>
    </location>
</feature>
<comment type="similarity">
    <text evidence="5">In the C-terminal section; belongs to the MoeA family.</text>
</comment>
<keyword evidence="13 16" id="KW-0472">Membrane</keyword>
<dbReference type="GO" id="GO:0006777">
    <property type="term" value="P:Mo-molybdopterin cofactor biosynthetic process"/>
    <property type="evidence" value="ECO:0007669"/>
    <property type="project" value="UniProtKB-KW"/>
</dbReference>
<evidence type="ECO:0000256" key="11">
    <source>
        <dbReference type="ARBA" id="ARBA00022989"/>
    </source>
</evidence>
<dbReference type="Pfam" id="PF01053">
    <property type="entry name" value="Cys_Met_Meta_PP"/>
    <property type="match status" value="1"/>
</dbReference>
<feature type="transmembrane region" description="Helical" evidence="16">
    <location>
        <begin position="1544"/>
        <end position="1566"/>
    </location>
</feature>
<dbReference type="InterPro" id="IPR002204">
    <property type="entry name" value="3-OH-isobutyrate_DH-rel_CS"/>
</dbReference>
<evidence type="ECO:0000256" key="8">
    <source>
        <dbReference type="ARBA" id="ARBA00022692"/>
    </source>
</evidence>
<dbReference type="SUPFAM" id="SSF161098">
    <property type="entry name" value="MetI-like"/>
    <property type="match status" value="2"/>
</dbReference>
<dbReference type="GO" id="GO:0009882">
    <property type="term" value="F:blue light photoreceptor activity"/>
    <property type="evidence" value="ECO:0007669"/>
    <property type="project" value="InterPro"/>
</dbReference>
<dbReference type="Gene3D" id="3.40.640.10">
    <property type="entry name" value="Type I PLP-dependent aspartate aminotransferase-like (Major domain)"/>
    <property type="match status" value="1"/>
</dbReference>
<dbReference type="Pfam" id="PF00497">
    <property type="entry name" value="SBP_bac_3"/>
    <property type="match status" value="1"/>
</dbReference>
<dbReference type="Pfam" id="PF12804">
    <property type="entry name" value="NTP_transf_3"/>
    <property type="match status" value="1"/>
</dbReference>
<evidence type="ECO:0000256" key="9">
    <source>
        <dbReference type="ARBA" id="ARBA00022729"/>
    </source>
</evidence>
<dbReference type="SMART" id="SM00062">
    <property type="entry name" value="PBPb"/>
    <property type="match status" value="1"/>
</dbReference>
<dbReference type="Gene3D" id="3.40.50.720">
    <property type="entry name" value="NAD(P)-binding Rossmann-like Domain"/>
    <property type="match status" value="1"/>
</dbReference>
<dbReference type="Gene3D" id="3.10.20.10">
    <property type="match status" value="1"/>
</dbReference>
<dbReference type="EMBL" id="CAMXCT010003872">
    <property type="protein sequence ID" value="CAI4006650.1"/>
    <property type="molecule type" value="Genomic_DNA"/>
</dbReference>
<comment type="cofactor">
    <cofactor evidence="1">
        <name>pyridoxal 5'-phosphate</name>
        <dbReference type="ChEBI" id="CHEBI:597326"/>
    </cofactor>
</comment>
<dbReference type="SMART" id="SM00852">
    <property type="entry name" value="MoCF_biosynth"/>
    <property type="match status" value="1"/>
</dbReference>
<feature type="transmembrane region" description="Helical" evidence="16">
    <location>
        <begin position="1662"/>
        <end position="1682"/>
    </location>
</feature>
<accession>A0A9P1DA96</accession>
<evidence type="ECO:0000256" key="1">
    <source>
        <dbReference type="ARBA" id="ARBA00001933"/>
    </source>
</evidence>
<feature type="domain" description="ABC transmembrane type-1" evidence="18">
    <location>
        <begin position="1702"/>
        <end position="1899"/>
    </location>
</feature>
<dbReference type="GO" id="GO:0019343">
    <property type="term" value="P:cysteine biosynthetic process via cystathionine"/>
    <property type="evidence" value="ECO:0007669"/>
    <property type="project" value="TreeGrafter"/>
</dbReference>
<dbReference type="SMART" id="SM00079">
    <property type="entry name" value="PBPe"/>
    <property type="match status" value="1"/>
</dbReference>
<dbReference type="PROSITE" id="PS50928">
    <property type="entry name" value="ABC_TM1"/>
    <property type="match status" value="2"/>
</dbReference>
<evidence type="ECO:0000256" key="5">
    <source>
        <dbReference type="ARBA" id="ARBA00008339"/>
    </source>
</evidence>
<dbReference type="EMBL" id="CAMXCT020003872">
    <property type="protein sequence ID" value="CAL1160025.1"/>
    <property type="molecule type" value="Genomic_DNA"/>
</dbReference>
<feature type="transmembrane region" description="Helical" evidence="16">
    <location>
        <begin position="1880"/>
        <end position="1899"/>
    </location>
</feature>
<dbReference type="InterPro" id="IPR025877">
    <property type="entry name" value="MobA-like_NTP_Trfase"/>
</dbReference>
<dbReference type="GO" id="GO:0016779">
    <property type="term" value="F:nucleotidyltransferase activity"/>
    <property type="evidence" value="ECO:0007669"/>
    <property type="project" value="UniProtKB-ARBA"/>
</dbReference>
<dbReference type="Gene3D" id="1.10.1040.10">
    <property type="entry name" value="N-(1-d-carboxylethyl)-l-norvaline Dehydrogenase, domain 2"/>
    <property type="match status" value="1"/>
</dbReference>
<reference evidence="20 21" key="2">
    <citation type="submission" date="2024-05" db="EMBL/GenBank/DDBJ databases">
        <authorList>
            <person name="Chen Y."/>
            <person name="Shah S."/>
            <person name="Dougan E. K."/>
            <person name="Thang M."/>
            <person name="Chan C."/>
        </authorList>
    </citation>
    <scope>NUCLEOTIDE SEQUENCE [LARGE SCALE GENOMIC DNA]</scope>
</reference>
<keyword evidence="10" id="KW-0663">Pyridoxal phosphate</keyword>
<dbReference type="NCBIfam" id="TIGR00176">
    <property type="entry name" value="mobB"/>
    <property type="match status" value="1"/>
</dbReference>
<dbReference type="SUPFAM" id="SSF52540">
    <property type="entry name" value="P-loop containing nucleoside triphosphate hydrolases"/>
    <property type="match status" value="1"/>
</dbReference>
<dbReference type="GO" id="GO:0051287">
    <property type="term" value="F:NAD binding"/>
    <property type="evidence" value="ECO:0007669"/>
    <property type="project" value="InterPro"/>
</dbReference>
<dbReference type="NCBIfam" id="NF045515">
    <property type="entry name" value="Glp_gephyrin"/>
    <property type="match status" value="1"/>
</dbReference>
<dbReference type="OrthoDB" id="435038at2759"/>
<dbReference type="InterPro" id="IPR001320">
    <property type="entry name" value="Iontro_rcpt_C"/>
</dbReference>
<dbReference type="Gene3D" id="2.40.340.10">
    <property type="entry name" value="MoeA, C-terminal, domain IV"/>
    <property type="match status" value="1"/>
</dbReference>
<dbReference type="InterPro" id="IPR005111">
    <property type="entry name" value="MoeA_C_domain_IV"/>
</dbReference>
<dbReference type="InterPro" id="IPR036291">
    <property type="entry name" value="NAD(P)-bd_dom_sf"/>
</dbReference>
<dbReference type="NCBIfam" id="TIGR01726">
    <property type="entry name" value="HEQRo_perm_3TM"/>
    <property type="match status" value="2"/>
</dbReference>
<keyword evidence="9" id="KW-0732">Signal</keyword>
<keyword evidence="12" id="KW-0547">Nucleotide-binding</keyword>
<dbReference type="SUPFAM" id="SSF63882">
    <property type="entry name" value="MoeA N-terminal region -like"/>
    <property type="match status" value="1"/>
</dbReference>
<dbReference type="SUPFAM" id="SSF53927">
    <property type="entry name" value="Cytidine deaminase-like"/>
    <property type="match status" value="1"/>
</dbReference>
<dbReference type="Gene3D" id="3.90.1150.10">
    <property type="entry name" value="Aspartate Aminotransferase, domain 1"/>
    <property type="match status" value="1"/>
</dbReference>
<dbReference type="NCBIfam" id="TIGR00177">
    <property type="entry name" value="molyb_syn"/>
    <property type="match status" value="1"/>
</dbReference>
<evidence type="ECO:0000256" key="16">
    <source>
        <dbReference type="SAM" id="Phobius"/>
    </source>
</evidence>
<organism evidence="19">
    <name type="scientific">Cladocopium goreaui</name>
    <dbReference type="NCBI Taxonomy" id="2562237"/>
    <lineage>
        <taxon>Eukaryota</taxon>
        <taxon>Sar</taxon>
        <taxon>Alveolata</taxon>
        <taxon>Dinophyceae</taxon>
        <taxon>Suessiales</taxon>
        <taxon>Symbiodiniaceae</taxon>
        <taxon>Cladocopium</taxon>
    </lineage>
</organism>
<dbReference type="InterPro" id="IPR000277">
    <property type="entry name" value="Cys/Met-Metab_PyrdxlP-dep_enz"/>
</dbReference>
<dbReference type="InterPro" id="IPR007024">
    <property type="entry name" value="BLUF_domain"/>
</dbReference>
<dbReference type="Gene3D" id="3.90.105.10">
    <property type="entry name" value="Molybdopterin biosynthesis moea protein, domain 2"/>
    <property type="match status" value="1"/>
</dbReference>
<dbReference type="SUPFAM" id="SSF54975">
    <property type="entry name" value="Acylphosphatase/BLUF domain-like"/>
    <property type="match status" value="1"/>
</dbReference>
<evidence type="ECO:0000256" key="2">
    <source>
        <dbReference type="ARBA" id="ARBA00004651"/>
    </source>
</evidence>
<proteinExistence type="inferred from homology"/>
<dbReference type="PANTHER" id="PTHR11808">
    <property type="entry name" value="TRANS-SULFURATION ENZYME FAMILY MEMBER"/>
    <property type="match status" value="1"/>
</dbReference>
<dbReference type="Gene3D" id="3.40.50.300">
    <property type="entry name" value="P-loop containing nucleotide triphosphate hydrolases"/>
    <property type="match status" value="1"/>
</dbReference>
<feature type="transmembrane region" description="Helical" evidence="16">
    <location>
        <begin position="1738"/>
        <end position="1759"/>
    </location>
</feature>
<evidence type="ECO:0000256" key="13">
    <source>
        <dbReference type="ARBA" id="ARBA00023136"/>
    </source>
</evidence>
<dbReference type="SUPFAM" id="SSF53218">
    <property type="entry name" value="Molybdenum cofactor biosynthesis proteins"/>
    <property type="match status" value="1"/>
</dbReference>
<dbReference type="GO" id="GO:0030170">
    <property type="term" value="F:pyridoxal phosphate binding"/>
    <property type="evidence" value="ECO:0007669"/>
    <property type="project" value="InterPro"/>
</dbReference>
<dbReference type="EMBL" id="CAMXCT030003872">
    <property type="protein sequence ID" value="CAL4793962.1"/>
    <property type="molecule type" value="Genomic_DNA"/>
</dbReference>
<evidence type="ECO:0000256" key="15">
    <source>
        <dbReference type="SAM" id="MobiDB-lite"/>
    </source>
</evidence>
<dbReference type="Gene3D" id="2.170.190.11">
    <property type="entry name" value="Molybdopterin biosynthesis moea protein, domain 3"/>
    <property type="match status" value="1"/>
</dbReference>
<evidence type="ECO:0000313" key="21">
    <source>
        <dbReference type="Proteomes" id="UP001152797"/>
    </source>
</evidence>
<feature type="region of interest" description="Disordered" evidence="15">
    <location>
        <begin position="874"/>
        <end position="894"/>
    </location>
</feature>
<evidence type="ECO:0000256" key="12">
    <source>
        <dbReference type="ARBA" id="ARBA00023134"/>
    </source>
</evidence>
<dbReference type="HAMAP" id="MF_00316">
    <property type="entry name" value="MobA"/>
    <property type="match status" value="1"/>
</dbReference>
<dbReference type="SUPFAM" id="SSF53850">
    <property type="entry name" value="Periplasmic binding protein-like II"/>
    <property type="match status" value="1"/>
</dbReference>
<dbReference type="InterPro" id="IPR001453">
    <property type="entry name" value="MoaB/Mog_dom"/>
</dbReference>
<dbReference type="Pfam" id="PF14833">
    <property type="entry name" value="NAD_binding_11"/>
    <property type="match status" value="1"/>
</dbReference>
<dbReference type="InterPro" id="IPR038987">
    <property type="entry name" value="MoeA-like"/>
</dbReference>
<dbReference type="InterPro" id="IPR015421">
    <property type="entry name" value="PyrdxlP-dep_Trfase_major"/>
</dbReference>
<dbReference type="PROSITE" id="PS50925">
    <property type="entry name" value="BLUF"/>
    <property type="match status" value="1"/>
</dbReference>
<dbReference type="Gene3D" id="3.40.140.10">
    <property type="entry name" value="Cytidine Deaminase, domain 2"/>
    <property type="match status" value="1"/>
</dbReference>
<dbReference type="InterPro" id="IPR001638">
    <property type="entry name" value="Solute-binding_3/MltF_N"/>
</dbReference>
<dbReference type="GO" id="GO:0005737">
    <property type="term" value="C:cytoplasm"/>
    <property type="evidence" value="ECO:0007669"/>
    <property type="project" value="TreeGrafter"/>
</dbReference>
<dbReference type="PROSITE" id="PS01079">
    <property type="entry name" value="MOCF_BIOSYNTHESIS_2"/>
    <property type="match status" value="1"/>
</dbReference>
<dbReference type="Gene3D" id="3.40.980.10">
    <property type="entry name" value="MoaB/Mog-like domain"/>
    <property type="match status" value="1"/>
</dbReference>
<dbReference type="Pfam" id="PF04940">
    <property type="entry name" value="BLUF"/>
    <property type="match status" value="1"/>
</dbReference>
<dbReference type="NCBIfam" id="TIGR02665">
    <property type="entry name" value="molyb_mobA"/>
    <property type="match status" value="1"/>
</dbReference>
<feature type="domain" description="BLUF" evidence="17">
    <location>
        <begin position="3"/>
        <end position="98"/>
    </location>
</feature>
<evidence type="ECO:0000313" key="19">
    <source>
        <dbReference type="EMBL" id="CAI4006650.1"/>
    </source>
</evidence>
<dbReference type="InterPro" id="IPR015422">
    <property type="entry name" value="PyrdxlP-dep_Trfase_small"/>
</dbReference>
<keyword evidence="6" id="KW-0813">Transport</keyword>
<comment type="similarity">
    <text evidence="4">In the N-terminal section; belongs to the MoaB/Mog family.</text>
</comment>
<dbReference type="GO" id="GO:0016783">
    <property type="term" value="F:sulfurtransferase activity"/>
    <property type="evidence" value="ECO:0007669"/>
    <property type="project" value="InterPro"/>
</dbReference>
<dbReference type="Pfam" id="PF03446">
    <property type="entry name" value="NAD_binding_2"/>
    <property type="match status" value="1"/>
</dbReference>
<keyword evidence="11 16" id="KW-1133">Transmembrane helix</keyword>
<dbReference type="CDD" id="cd03116">
    <property type="entry name" value="MobB"/>
    <property type="match status" value="1"/>
</dbReference>
<evidence type="ECO:0000256" key="14">
    <source>
        <dbReference type="ARBA" id="ARBA00023150"/>
    </source>
</evidence>
<dbReference type="InterPro" id="IPR035906">
    <property type="entry name" value="MetI-like_sf"/>
</dbReference>
<dbReference type="InterPro" id="IPR029044">
    <property type="entry name" value="Nucleotide-diphossugar_trans"/>
</dbReference>
<dbReference type="InterPro" id="IPR029154">
    <property type="entry name" value="HIBADH-like_NADP-bd"/>
</dbReference>
<dbReference type="InterPro" id="IPR015424">
    <property type="entry name" value="PyrdxlP-dep_Trfase"/>
</dbReference>
<keyword evidence="12" id="KW-0342">GTP-binding</keyword>
<gene>
    <name evidence="19" type="ORF">C1SCF055_LOCUS32269</name>
</gene>
<dbReference type="InterPro" id="IPR036688">
    <property type="entry name" value="MoeA_C_domain_IV_sf"/>
</dbReference>
<keyword evidence="7" id="KW-1003">Cell membrane</keyword>
<dbReference type="InterPro" id="IPR013328">
    <property type="entry name" value="6PGD_dom2"/>
</dbReference>
<dbReference type="Proteomes" id="UP001152797">
    <property type="component" value="Unassembled WGS sequence"/>
</dbReference>
<comment type="subcellular location">
    <subcellularLocation>
        <location evidence="2">Cell membrane</location>
        <topology evidence="2">Multi-pass membrane protein</topology>
    </subcellularLocation>
</comment>
<dbReference type="GO" id="GO:0016491">
    <property type="term" value="F:oxidoreductase activity"/>
    <property type="evidence" value="ECO:0007669"/>
    <property type="project" value="InterPro"/>
</dbReference>
<dbReference type="GO" id="GO:0005525">
    <property type="term" value="F:GTP binding"/>
    <property type="evidence" value="ECO:0007669"/>
    <property type="project" value="UniProtKB-KW"/>
</dbReference>
<dbReference type="Gene3D" id="3.90.550.10">
    <property type="entry name" value="Spore Coat Polysaccharide Biosynthesis Protein SpsA, Chain A"/>
    <property type="match status" value="1"/>
</dbReference>
<evidence type="ECO:0000313" key="20">
    <source>
        <dbReference type="EMBL" id="CAL4793962.1"/>
    </source>
</evidence>
<dbReference type="Pfam" id="PF02634">
    <property type="entry name" value="FdhD-NarQ"/>
    <property type="match status" value="1"/>
</dbReference>
<keyword evidence="8 16" id="KW-0812">Transmembrane</keyword>
<dbReference type="GO" id="GO:0004123">
    <property type="term" value="F:cystathionine gamma-lyase activity"/>
    <property type="evidence" value="ECO:0007669"/>
    <property type="project" value="TreeGrafter"/>
</dbReference>
<keyword evidence="14" id="KW-0501">Molybdenum cofactor biosynthesis</keyword>
<feature type="transmembrane region" description="Helical" evidence="16">
    <location>
        <begin position="1702"/>
        <end position="1726"/>
    </location>
</feature>
<dbReference type="Gene3D" id="3.40.190.10">
    <property type="entry name" value="Periplasmic binding protein-like II"/>
    <property type="match status" value="2"/>
</dbReference>
<dbReference type="PROSITE" id="PS00895">
    <property type="entry name" value="3_HYDROXYISOBUT_DH"/>
    <property type="match status" value="1"/>
</dbReference>
<dbReference type="InterPro" id="IPR018313">
    <property type="entry name" value="SBP_3_CS"/>
</dbReference>
<evidence type="ECO:0000256" key="6">
    <source>
        <dbReference type="ARBA" id="ARBA00022448"/>
    </source>
</evidence>
<feature type="compositionally biased region" description="Basic residues" evidence="15">
    <location>
        <begin position="2492"/>
        <end position="2501"/>
    </location>
</feature>
<dbReference type="CDD" id="cd02503">
    <property type="entry name" value="MobA"/>
    <property type="match status" value="1"/>
</dbReference>
<dbReference type="GO" id="GO:0050661">
    <property type="term" value="F:NADP binding"/>
    <property type="evidence" value="ECO:0007669"/>
    <property type="project" value="InterPro"/>
</dbReference>
<dbReference type="CDD" id="cd06261">
    <property type="entry name" value="TM_PBP2"/>
    <property type="match status" value="2"/>
</dbReference>
<dbReference type="Pfam" id="PF03454">
    <property type="entry name" value="MoeA_C"/>
    <property type="match status" value="1"/>
</dbReference>
<dbReference type="InterPro" id="IPR005110">
    <property type="entry name" value="MoeA_linker/N"/>
</dbReference>
<dbReference type="InterPro" id="IPR000515">
    <property type="entry name" value="MetI-like"/>
</dbReference>